<keyword evidence="5" id="KW-0677">Repeat</keyword>
<keyword evidence="3 10" id="KW-0812">Transmembrane</keyword>
<evidence type="ECO:0000256" key="5">
    <source>
        <dbReference type="ARBA" id="ARBA00022737"/>
    </source>
</evidence>
<comment type="caution">
    <text evidence="11">The sequence shown here is derived from an EMBL/GenBank/DDBJ whole genome shotgun (WGS) entry which is preliminary data.</text>
</comment>
<keyword evidence="7 10" id="KW-0472">Membrane</keyword>
<protein>
    <submittedName>
        <fullName evidence="11">Uncharacterized protein</fullName>
    </submittedName>
</protein>
<feature type="transmembrane region" description="Helical" evidence="10">
    <location>
        <begin position="78"/>
        <end position="101"/>
    </location>
</feature>
<dbReference type="Pfam" id="PF13855">
    <property type="entry name" value="LRR_8"/>
    <property type="match status" value="1"/>
</dbReference>
<dbReference type="PANTHER" id="PTHR47986">
    <property type="entry name" value="OSJNBA0070M12.3 PROTEIN"/>
    <property type="match status" value="1"/>
</dbReference>
<evidence type="ECO:0000256" key="10">
    <source>
        <dbReference type="SAM" id="Phobius"/>
    </source>
</evidence>
<keyword evidence="4" id="KW-0732">Signal</keyword>
<evidence type="ECO:0000256" key="3">
    <source>
        <dbReference type="ARBA" id="ARBA00022692"/>
    </source>
</evidence>
<keyword evidence="6 10" id="KW-1133">Transmembrane helix</keyword>
<evidence type="ECO:0000256" key="9">
    <source>
        <dbReference type="ARBA" id="ARBA00023180"/>
    </source>
</evidence>
<gene>
    <name evidence="11" type="ORF">PIB30_003332</name>
</gene>
<evidence type="ECO:0000256" key="2">
    <source>
        <dbReference type="ARBA" id="ARBA00022614"/>
    </source>
</evidence>
<comment type="subcellular location">
    <subcellularLocation>
        <location evidence="1">Membrane</location>
        <topology evidence="1">Single-pass membrane protein</topology>
    </subcellularLocation>
</comment>
<keyword evidence="12" id="KW-1185">Reference proteome</keyword>
<dbReference type="InterPro" id="IPR001611">
    <property type="entry name" value="Leu-rich_rpt"/>
</dbReference>
<dbReference type="InterPro" id="IPR052422">
    <property type="entry name" value="Auxin_Ser/Thr_Kinase"/>
</dbReference>
<evidence type="ECO:0000256" key="8">
    <source>
        <dbReference type="ARBA" id="ARBA00023170"/>
    </source>
</evidence>
<dbReference type="Gene3D" id="3.80.10.10">
    <property type="entry name" value="Ribonuclease Inhibitor"/>
    <property type="match status" value="1"/>
</dbReference>
<dbReference type="PANTHER" id="PTHR47986:SF10">
    <property type="entry name" value="RECEPTOR-LIKE KINASE TMK4"/>
    <property type="match status" value="1"/>
</dbReference>
<evidence type="ECO:0000256" key="7">
    <source>
        <dbReference type="ARBA" id="ARBA00023136"/>
    </source>
</evidence>
<keyword evidence="2" id="KW-0433">Leucine-rich repeat</keyword>
<dbReference type="EMBL" id="JASCZI010090627">
    <property type="protein sequence ID" value="MED6143049.1"/>
    <property type="molecule type" value="Genomic_DNA"/>
</dbReference>
<evidence type="ECO:0000313" key="11">
    <source>
        <dbReference type="EMBL" id="MED6143049.1"/>
    </source>
</evidence>
<evidence type="ECO:0000256" key="4">
    <source>
        <dbReference type="ARBA" id="ARBA00022729"/>
    </source>
</evidence>
<name>A0ABU6T2W3_9FABA</name>
<dbReference type="PROSITE" id="PS51450">
    <property type="entry name" value="LRR"/>
    <property type="match status" value="1"/>
</dbReference>
<accession>A0ABU6T2W3</accession>
<organism evidence="11 12">
    <name type="scientific">Stylosanthes scabra</name>
    <dbReference type="NCBI Taxonomy" id="79078"/>
    <lineage>
        <taxon>Eukaryota</taxon>
        <taxon>Viridiplantae</taxon>
        <taxon>Streptophyta</taxon>
        <taxon>Embryophyta</taxon>
        <taxon>Tracheophyta</taxon>
        <taxon>Spermatophyta</taxon>
        <taxon>Magnoliopsida</taxon>
        <taxon>eudicotyledons</taxon>
        <taxon>Gunneridae</taxon>
        <taxon>Pentapetalae</taxon>
        <taxon>rosids</taxon>
        <taxon>fabids</taxon>
        <taxon>Fabales</taxon>
        <taxon>Fabaceae</taxon>
        <taxon>Papilionoideae</taxon>
        <taxon>50 kb inversion clade</taxon>
        <taxon>dalbergioids sensu lato</taxon>
        <taxon>Dalbergieae</taxon>
        <taxon>Pterocarpus clade</taxon>
        <taxon>Stylosanthes</taxon>
    </lineage>
</organism>
<dbReference type="PRINTS" id="PR00019">
    <property type="entry name" value="LEURICHRPT"/>
</dbReference>
<dbReference type="Proteomes" id="UP001341840">
    <property type="component" value="Unassembled WGS sequence"/>
</dbReference>
<proteinExistence type="predicted"/>
<dbReference type="SUPFAM" id="SSF52058">
    <property type="entry name" value="L domain-like"/>
    <property type="match status" value="1"/>
</dbReference>
<keyword evidence="9" id="KW-0325">Glycoprotein</keyword>
<dbReference type="InterPro" id="IPR032675">
    <property type="entry name" value="LRR_dom_sf"/>
</dbReference>
<evidence type="ECO:0000313" key="12">
    <source>
        <dbReference type="Proteomes" id="UP001341840"/>
    </source>
</evidence>
<reference evidence="11 12" key="1">
    <citation type="journal article" date="2023" name="Plants (Basel)">
        <title>Bridging the Gap: Combining Genomics and Transcriptomics Approaches to Understand Stylosanthes scabra, an Orphan Legume from the Brazilian Caatinga.</title>
        <authorList>
            <person name="Ferreira-Neto J.R.C."/>
            <person name="da Silva M.D."/>
            <person name="Binneck E."/>
            <person name="de Melo N.F."/>
            <person name="da Silva R.H."/>
            <person name="de Melo A.L.T.M."/>
            <person name="Pandolfi V."/>
            <person name="Bustamante F.O."/>
            <person name="Brasileiro-Vidal A.C."/>
            <person name="Benko-Iseppon A.M."/>
        </authorList>
    </citation>
    <scope>NUCLEOTIDE SEQUENCE [LARGE SCALE GENOMIC DNA]</scope>
    <source>
        <tissue evidence="11">Leaves</tissue>
    </source>
</reference>
<sequence>MITPEFANLSDLKTLNLSENNLTGSIPSSLVTLSQLESLDLSYNNLSGEIPKFPTRVKLNTTGNPLLQNSQGHSTFPILWIEGALAITIILGFVMFIVIVYNRKRCLSLVPKGFFNKARRYSYCDNGRHVAVKVINELKANKFILNGGEASHINCNLDLNTLYKIAIGIVQ</sequence>
<keyword evidence="8" id="KW-0675">Receptor</keyword>
<evidence type="ECO:0000256" key="6">
    <source>
        <dbReference type="ARBA" id="ARBA00022989"/>
    </source>
</evidence>
<evidence type="ECO:0000256" key="1">
    <source>
        <dbReference type="ARBA" id="ARBA00004167"/>
    </source>
</evidence>